<evidence type="ECO:0000313" key="1">
    <source>
        <dbReference type="EMBL" id="MFD1587288.1"/>
    </source>
</evidence>
<dbReference type="RefSeq" id="WP_247374082.1">
    <property type="nucleotide sequence ID" value="NZ_JALLGV010000001.1"/>
</dbReference>
<organism evidence="1 2">
    <name type="scientific">Halorientalis brevis</name>
    <dbReference type="NCBI Taxonomy" id="1126241"/>
    <lineage>
        <taxon>Archaea</taxon>
        <taxon>Methanobacteriati</taxon>
        <taxon>Methanobacteriota</taxon>
        <taxon>Stenosarchaea group</taxon>
        <taxon>Halobacteria</taxon>
        <taxon>Halobacteriales</taxon>
        <taxon>Haloarculaceae</taxon>
        <taxon>Halorientalis</taxon>
    </lineage>
</organism>
<proteinExistence type="predicted"/>
<evidence type="ECO:0000313" key="2">
    <source>
        <dbReference type="Proteomes" id="UP001597119"/>
    </source>
</evidence>
<reference evidence="1 2" key="1">
    <citation type="journal article" date="2019" name="Int. J. Syst. Evol. Microbiol.">
        <title>The Global Catalogue of Microorganisms (GCM) 10K type strain sequencing project: providing services to taxonomists for standard genome sequencing and annotation.</title>
        <authorList>
            <consortium name="The Broad Institute Genomics Platform"/>
            <consortium name="The Broad Institute Genome Sequencing Center for Infectious Disease"/>
            <person name="Wu L."/>
            <person name="Ma J."/>
        </authorList>
    </citation>
    <scope>NUCLEOTIDE SEQUENCE [LARGE SCALE GENOMIC DNA]</scope>
    <source>
        <strain evidence="1 2">CGMCC 1.12125</strain>
    </source>
</reference>
<keyword evidence="2" id="KW-1185">Reference proteome</keyword>
<dbReference type="Proteomes" id="UP001597119">
    <property type="component" value="Unassembled WGS sequence"/>
</dbReference>
<dbReference type="AlphaFoldDB" id="A0ABD6CCY5"/>
<dbReference type="NCBIfam" id="NF011470">
    <property type="entry name" value="PRK14887.1"/>
    <property type="match status" value="1"/>
</dbReference>
<comment type="caution">
    <text evidence="1">The sequence shown here is derived from an EMBL/GenBank/DDBJ whole genome shotgun (WGS) entry which is preliminary data.</text>
</comment>
<accession>A0ABD6CCY5</accession>
<name>A0ABD6CCY5_9EURY</name>
<sequence length="76" mass="8277">MTRRATITTTHGDDERAARVAAALRPDNTDEMETTADGETVRTTIEREGTGGLHATVDDYVVNLRIADQLTDTTQS</sequence>
<protein>
    <submittedName>
        <fullName evidence="1">KEOPS complex subunit Pcc1</fullName>
    </submittedName>
</protein>
<dbReference type="EMBL" id="JBHUDJ010000003">
    <property type="protein sequence ID" value="MFD1587288.1"/>
    <property type="molecule type" value="Genomic_DNA"/>
</dbReference>
<gene>
    <name evidence="1" type="ORF">ACFR9U_09850</name>
</gene>